<feature type="compositionally biased region" description="Basic and acidic residues" evidence="11">
    <location>
        <begin position="219"/>
        <end position="228"/>
    </location>
</feature>
<dbReference type="GO" id="GO:0033553">
    <property type="term" value="C:rDNA heterochromatin"/>
    <property type="evidence" value="ECO:0007669"/>
    <property type="project" value="TreeGrafter"/>
</dbReference>
<gene>
    <name evidence="13" type="ORF">CAOG_005116</name>
</gene>
<dbReference type="AlphaFoldDB" id="A0A0D2UH90"/>
<dbReference type="EMBL" id="KE346367">
    <property type="protein sequence ID" value="KJE94481.1"/>
    <property type="molecule type" value="Genomic_DNA"/>
</dbReference>
<feature type="compositionally biased region" description="Acidic residues" evidence="11">
    <location>
        <begin position="703"/>
        <end position="730"/>
    </location>
</feature>
<dbReference type="PANTHER" id="PTHR11085:SF9">
    <property type="entry name" value="NAD-DEPENDENT PROTEIN DEACETYLASE SIRTUIN-1"/>
    <property type="match status" value="1"/>
</dbReference>
<dbReference type="InterPro" id="IPR050134">
    <property type="entry name" value="NAD-dep_sirtuin_deacylases"/>
</dbReference>
<evidence type="ECO:0000256" key="11">
    <source>
        <dbReference type="SAM" id="MobiDB-lite"/>
    </source>
</evidence>
<name>A0A0D2UH90_CAPO3</name>
<feature type="compositionally biased region" description="Basic and acidic residues" evidence="11">
    <location>
        <begin position="103"/>
        <end position="113"/>
    </location>
</feature>
<dbReference type="GO" id="GO:0005654">
    <property type="term" value="C:nucleoplasm"/>
    <property type="evidence" value="ECO:0007669"/>
    <property type="project" value="TreeGrafter"/>
</dbReference>
<keyword evidence="14" id="KW-1185">Reference proteome</keyword>
<feature type="binding site" evidence="10">
    <location>
        <position position="461"/>
    </location>
    <ligand>
        <name>Zn(2+)</name>
        <dbReference type="ChEBI" id="CHEBI:29105"/>
    </ligand>
</feature>
<dbReference type="Gene3D" id="3.30.1600.10">
    <property type="entry name" value="SIR2/SIRT2 'Small Domain"/>
    <property type="match status" value="1"/>
</dbReference>
<feature type="domain" description="Deacetylase sirtuin-type" evidence="12">
    <location>
        <begin position="302"/>
        <end position="562"/>
    </location>
</feature>
<dbReference type="GO" id="GO:0003714">
    <property type="term" value="F:transcription corepressor activity"/>
    <property type="evidence" value="ECO:0007669"/>
    <property type="project" value="TreeGrafter"/>
</dbReference>
<dbReference type="Gene3D" id="3.40.50.1220">
    <property type="entry name" value="TPP-binding domain"/>
    <property type="match status" value="1"/>
</dbReference>
<dbReference type="CDD" id="cd01408">
    <property type="entry name" value="SIRT1"/>
    <property type="match status" value="1"/>
</dbReference>
<keyword evidence="6 10" id="KW-0479">Metal-binding</keyword>
<feature type="binding site" evidence="10">
    <location>
        <position position="464"/>
    </location>
    <ligand>
        <name>Zn(2+)</name>
        <dbReference type="ChEBI" id="CHEBI:29105"/>
    </ligand>
</feature>
<evidence type="ECO:0000313" key="14">
    <source>
        <dbReference type="Proteomes" id="UP000008743"/>
    </source>
</evidence>
<feature type="compositionally biased region" description="Low complexity" evidence="11">
    <location>
        <begin position="85"/>
        <end position="94"/>
    </location>
</feature>
<feature type="compositionally biased region" description="Low complexity" evidence="11">
    <location>
        <begin position="45"/>
        <end position="58"/>
    </location>
</feature>
<dbReference type="InterPro" id="IPR026590">
    <property type="entry name" value="Ssirtuin_cat_dom"/>
</dbReference>
<dbReference type="PANTHER" id="PTHR11085">
    <property type="entry name" value="NAD-DEPENDENT PROTEIN DEACYLASE SIRTUIN-5, MITOCHONDRIAL-RELATED"/>
    <property type="match status" value="1"/>
</dbReference>
<feature type="region of interest" description="Disordered" evidence="11">
    <location>
        <begin position="635"/>
        <end position="667"/>
    </location>
</feature>
<proteinExistence type="inferred from homology"/>
<feature type="active site" description="Proton acceptor" evidence="10">
    <location>
        <position position="429"/>
    </location>
</feature>
<evidence type="ECO:0000256" key="7">
    <source>
        <dbReference type="ARBA" id="ARBA00022833"/>
    </source>
</evidence>
<feature type="region of interest" description="Disordered" evidence="11">
    <location>
        <begin position="22"/>
        <end position="238"/>
    </location>
</feature>
<dbReference type="GO" id="GO:0046872">
    <property type="term" value="F:metal ion binding"/>
    <property type="evidence" value="ECO:0007669"/>
    <property type="project" value="UniProtKB-KW"/>
</dbReference>
<feature type="binding site" evidence="10">
    <location>
        <position position="437"/>
    </location>
    <ligand>
        <name>Zn(2+)</name>
        <dbReference type="ChEBI" id="CHEBI:29105"/>
    </ligand>
</feature>
<evidence type="ECO:0000256" key="8">
    <source>
        <dbReference type="ARBA" id="ARBA00023027"/>
    </source>
</evidence>
<feature type="region of interest" description="Disordered" evidence="11">
    <location>
        <begin position="690"/>
        <end position="773"/>
    </location>
</feature>
<dbReference type="GO" id="GO:0017136">
    <property type="term" value="F:histone deacetylase activity, NAD-dependent"/>
    <property type="evidence" value="ECO:0007669"/>
    <property type="project" value="TreeGrafter"/>
</dbReference>
<protein>
    <recommendedName>
        <fullName evidence="4">protein acetyllysine N-acetyltransferase</fullName>
        <ecNumber evidence="4">2.3.1.286</ecNumber>
    </recommendedName>
</protein>
<dbReference type="GO" id="GO:0002039">
    <property type="term" value="F:p53 binding"/>
    <property type="evidence" value="ECO:0007669"/>
    <property type="project" value="TreeGrafter"/>
</dbReference>
<dbReference type="PROSITE" id="PS50305">
    <property type="entry name" value="SIRTUIN"/>
    <property type="match status" value="1"/>
</dbReference>
<dbReference type="FunFam" id="3.30.1600.10:FF:000013">
    <property type="entry name" value="NAD-dependent protein deacetylase sirtuin-1"/>
    <property type="match status" value="1"/>
</dbReference>
<dbReference type="SUPFAM" id="SSF52467">
    <property type="entry name" value="DHS-like NAD/FAD-binding domain"/>
    <property type="match status" value="1"/>
</dbReference>
<evidence type="ECO:0000256" key="3">
    <source>
        <dbReference type="ARBA" id="ARBA00006924"/>
    </source>
</evidence>
<dbReference type="GO" id="GO:0005637">
    <property type="term" value="C:nuclear inner membrane"/>
    <property type="evidence" value="ECO:0007669"/>
    <property type="project" value="TreeGrafter"/>
</dbReference>
<dbReference type="PhylomeDB" id="A0A0D2UH90"/>
<keyword evidence="8" id="KW-0520">NAD</keyword>
<reference evidence="14" key="1">
    <citation type="submission" date="2011-02" db="EMBL/GenBank/DDBJ databases">
        <title>The Genome Sequence of Capsaspora owczarzaki ATCC 30864.</title>
        <authorList>
            <person name="Russ C."/>
            <person name="Cuomo C."/>
            <person name="Burger G."/>
            <person name="Gray M.W."/>
            <person name="Holland P.W.H."/>
            <person name="King N."/>
            <person name="Lang F.B.F."/>
            <person name="Roger A.J."/>
            <person name="Ruiz-Trillo I."/>
            <person name="Young S.K."/>
            <person name="Zeng Q."/>
            <person name="Gargeya S."/>
            <person name="Alvarado L."/>
            <person name="Berlin A."/>
            <person name="Chapman S.B."/>
            <person name="Chen Z."/>
            <person name="Freedman E."/>
            <person name="Gellesch M."/>
            <person name="Goldberg J."/>
            <person name="Griggs A."/>
            <person name="Gujja S."/>
            <person name="Heilman E."/>
            <person name="Heiman D."/>
            <person name="Howarth C."/>
            <person name="Mehta T."/>
            <person name="Neiman D."/>
            <person name="Pearson M."/>
            <person name="Roberts A."/>
            <person name="Saif S."/>
            <person name="Shea T."/>
            <person name="Shenoy N."/>
            <person name="Sisk P."/>
            <person name="Stolte C."/>
            <person name="Sykes S."/>
            <person name="White J."/>
            <person name="Yandava C."/>
            <person name="Haas B."/>
            <person name="Nusbaum C."/>
            <person name="Birren B."/>
        </authorList>
    </citation>
    <scope>NUCLEOTIDE SEQUENCE</scope>
    <source>
        <strain evidence="14">ATCC 30864</strain>
    </source>
</reference>
<dbReference type="InterPro" id="IPR003000">
    <property type="entry name" value="Sirtuin"/>
</dbReference>
<dbReference type="STRING" id="595528.A0A0D2UH90"/>
<evidence type="ECO:0000313" key="13">
    <source>
        <dbReference type="EMBL" id="KJE94481.1"/>
    </source>
</evidence>
<evidence type="ECO:0000256" key="2">
    <source>
        <dbReference type="ARBA" id="ARBA00004123"/>
    </source>
</evidence>
<feature type="binding site" evidence="10">
    <location>
        <position position="440"/>
    </location>
    <ligand>
        <name>Zn(2+)</name>
        <dbReference type="ChEBI" id="CHEBI:29105"/>
    </ligand>
</feature>
<feature type="compositionally biased region" description="Acidic residues" evidence="11">
    <location>
        <begin position="650"/>
        <end position="663"/>
    </location>
</feature>
<dbReference type="OrthoDB" id="424302at2759"/>
<dbReference type="Proteomes" id="UP000008743">
    <property type="component" value="Unassembled WGS sequence"/>
</dbReference>
<comment type="similarity">
    <text evidence="3">Belongs to the sirtuin family. Class I subfamily.</text>
</comment>
<comment type="cofactor">
    <cofactor evidence="1">
        <name>Zn(2+)</name>
        <dbReference type="ChEBI" id="CHEBI:29105"/>
    </cofactor>
</comment>
<dbReference type="eggNOG" id="KOG2684">
    <property type="taxonomic scope" value="Eukaryota"/>
</dbReference>
<dbReference type="InParanoid" id="A0A0D2UH90"/>
<keyword evidence="9" id="KW-0539">Nucleus</keyword>
<feature type="compositionally biased region" description="Acidic residues" evidence="11">
    <location>
        <begin position="136"/>
        <end position="147"/>
    </location>
</feature>
<evidence type="ECO:0000256" key="5">
    <source>
        <dbReference type="ARBA" id="ARBA00022679"/>
    </source>
</evidence>
<dbReference type="InterPro" id="IPR029035">
    <property type="entry name" value="DHS-like_NAD/FAD-binding_dom"/>
</dbReference>
<dbReference type="GO" id="GO:0070403">
    <property type="term" value="F:NAD+ binding"/>
    <property type="evidence" value="ECO:0007669"/>
    <property type="project" value="InterPro"/>
</dbReference>
<evidence type="ECO:0000256" key="10">
    <source>
        <dbReference type="PROSITE-ProRule" id="PRU00236"/>
    </source>
</evidence>
<comment type="subcellular location">
    <subcellularLocation>
        <location evidence="2">Nucleus</location>
    </subcellularLocation>
</comment>
<feature type="compositionally biased region" description="Polar residues" evidence="11">
    <location>
        <begin position="35"/>
        <end position="44"/>
    </location>
</feature>
<evidence type="ECO:0000256" key="4">
    <source>
        <dbReference type="ARBA" id="ARBA00012928"/>
    </source>
</evidence>
<evidence type="ECO:0000256" key="9">
    <source>
        <dbReference type="ARBA" id="ARBA00023242"/>
    </source>
</evidence>
<dbReference type="InterPro" id="IPR026591">
    <property type="entry name" value="Sirtuin_cat_small_dom_sf"/>
</dbReference>
<keyword evidence="7 10" id="KW-0862">Zinc</keyword>
<feature type="compositionally biased region" description="Acidic residues" evidence="11">
    <location>
        <begin position="740"/>
        <end position="754"/>
    </location>
</feature>
<evidence type="ECO:0000256" key="6">
    <source>
        <dbReference type="ARBA" id="ARBA00022723"/>
    </source>
</evidence>
<evidence type="ECO:0000259" key="12">
    <source>
        <dbReference type="PROSITE" id="PS50305"/>
    </source>
</evidence>
<keyword evidence="5" id="KW-0808">Transferase</keyword>
<dbReference type="Pfam" id="PF02146">
    <property type="entry name" value="SIR2"/>
    <property type="match status" value="1"/>
</dbReference>
<evidence type="ECO:0000256" key="1">
    <source>
        <dbReference type="ARBA" id="ARBA00001947"/>
    </source>
</evidence>
<accession>A0A0D2UH90</accession>
<sequence>MSAADNNNGVPALANAGIVDNPANVAHSDTRPGVSPTTPSSISMVNANVNVNGNDGNNRLSAKRPLANADLVDDPANGHDGNTRPGGSPTTSSTVNMVNVNGHDNDGNHRDRAVSAPGEGGRQRMGGSAKRARVDDSDDHMSDDDNGDDRSDGGAAPHRTIDTSDGAHGASTEESATSDRASEAMDVDEPDRSLSGQLADGSDDDDSDDGIGNYGFTHSSEDEHHADSDSDSSDDDGEGVREKLFAWLHYERLAKRNPLDVLNELGLRIDFENDQTEPSEEELWKIVMEAVLRMTASAPRKKLEDVNTIDDVVRLIKTSKNIVILSGAGISVSCGIPDFRSKDGVYARLRVDFPTLPDPHAMFDIEFFRSDPRPFFQFAKELFPGNFLPAASHYFISMLDQKGQLLRNYTQNIDTLEHVAGVKNMLQCHGSFATASCMVCHAQSDGMLIKEQVMQQIVPRCSQCGPEVEQAIIKPDIVFFGEQLPQAFHDSLMQDRQKVDLLIVMGSSLKVQPVAHIPGCFDESVPRILINREPLPRVAFDVELLGNCDQIVQELCARLGPEYDLQAFAADKATETFGSAPAWTQPGYVAPPSTSSNAEAGTSMATTVSVATEVVATSAETGTTEVVVATATAAVTESAEDAPAATEQAENSEDDEDDEEQLGEEVQGVRERFRFVAPARYIFSGAELPAPFKHYRGGSDSDSGSDDDDDGDDEGDGNDDGDENGDENGADMDGSGEPHDDGDDDDDENAEVDEQGVNSDSQHDEDGQEDQSD</sequence>
<organism evidence="13 14">
    <name type="scientific">Capsaspora owczarzaki (strain ATCC 30864)</name>
    <dbReference type="NCBI Taxonomy" id="595528"/>
    <lineage>
        <taxon>Eukaryota</taxon>
        <taxon>Filasterea</taxon>
        <taxon>Capsaspora</taxon>
    </lineage>
</organism>
<dbReference type="RefSeq" id="XP_004346801.2">
    <property type="nucleotide sequence ID" value="XM_004346751.2"/>
</dbReference>
<dbReference type="EC" id="2.3.1.286" evidence="4"/>